<accession>A0A2R5GI67</accession>
<protein>
    <recommendedName>
        <fullName evidence="2">Histone-lysine N-methyltransferase, H3 lysine-79 specific</fullName>
        <ecNumber evidence="1">2.1.1.360</ecNumber>
    </recommendedName>
    <alternativeName>
        <fullName evidence="4">Histone H3-K79 methyltransferase</fullName>
    </alternativeName>
</protein>
<dbReference type="GO" id="GO:0051726">
    <property type="term" value="P:regulation of cell cycle"/>
    <property type="evidence" value="ECO:0007669"/>
    <property type="project" value="InterPro"/>
</dbReference>
<keyword evidence="3" id="KW-0156">Chromatin regulator</keyword>
<dbReference type="AlphaFoldDB" id="A0A2R5GI67"/>
<gene>
    <name evidence="8" type="ORF">FCC1311_068022</name>
</gene>
<name>A0A2R5GI67_9STRA</name>
<comment type="catalytic activity">
    <reaction evidence="5">
        <text>L-lysyl(79)-[histone H3] + 3 S-adenosyl-L-methionine = N(6),N(6),N(6)-trimethyl-L-lysyl(79)-[histone H3] + 3 S-adenosyl-L-homocysteine + 3 H(+)</text>
        <dbReference type="Rhea" id="RHEA:60328"/>
        <dbReference type="Rhea" id="RHEA-COMP:15549"/>
        <dbReference type="Rhea" id="RHEA-COMP:15552"/>
        <dbReference type="ChEBI" id="CHEBI:15378"/>
        <dbReference type="ChEBI" id="CHEBI:29969"/>
        <dbReference type="ChEBI" id="CHEBI:57856"/>
        <dbReference type="ChEBI" id="CHEBI:59789"/>
        <dbReference type="ChEBI" id="CHEBI:61961"/>
        <dbReference type="EC" id="2.1.1.360"/>
    </reaction>
</comment>
<dbReference type="Proteomes" id="UP000241890">
    <property type="component" value="Unassembled WGS sequence"/>
</dbReference>
<evidence type="ECO:0000256" key="3">
    <source>
        <dbReference type="ARBA" id="ARBA00022853"/>
    </source>
</evidence>
<comment type="caution">
    <text evidence="8">The sequence shown here is derived from an EMBL/GenBank/DDBJ whole genome shotgun (WGS) entry which is preliminary data.</text>
</comment>
<dbReference type="OrthoDB" id="443402at2759"/>
<dbReference type="InterPro" id="IPR025789">
    <property type="entry name" value="DOT1_dom"/>
</dbReference>
<dbReference type="PANTHER" id="PTHR21451">
    <property type="entry name" value="HISTONE H3 METHYLTRANSFERASE"/>
    <property type="match status" value="1"/>
</dbReference>
<evidence type="ECO:0000256" key="4">
    <source>
        <dbReference type="ARBA" id="ARBA00029821"/>
    </source>
</evidence>
<keyword evidence="8" id="KW-0808">Transferase</keyword>
<sequence length="298" mass="33767">MAGDEEESKTGGAEGVEDDTAPKMKELHMRERAIARAEDLQETKVEGKMRDRSGLTELHFNETIQQAVNKKLDELEISNGRLNSAAKIFKKICGHYPAAIGKAVSKKERQDDALEEQSLVYGEIQFRTFALALEKIRHKYGGLSEPGGIFVDVGSGSGKPVFAAMLMHEFDRVIGIEILTGLHELSRDMEAIWHERKHKIGGITEKMSKTQIEFIRGDIFNVDWSDATLAFVNSTCFDDEMMNRLVEPADKMKPGSFFISFTRRIPSENWQVLEYERHLMSWGDATVFIHQRKADLQT</sequence>
<keyword evidence="9" id="KW-1185">Reference proteome</keyword>
<dbReference type="InParanoid" id="A0A2R5GI67"/>
<dbReference type="GO" id="GO:0140956">
    <property type="term" value="F:histone H3K79 trimethyltransferase activity"/>
    <property type="evidence" value="ECO:0007669"/>
    <property type="project" value="UniProtKB-EC"/>
</dbReference>
<evidence type="ECO:0000256" key="1">
    <source>
        <dbReference type="ARBA" id="ARBA00012190"/>
    </source>
</evidence>
<dbReference type="InterPro" id="IPR030445">
    <property type="entry name" value="H3-K79_meTrfase"/>
</dbReference>
<dbReference type="GO" id="GO:0032259">
    <property type="term" value="P:methylation"/>
    <property type="evidence" value="ECO:0007669"/>
    <property type="project" value="UniProtKB-KW"/>
</dbReference>
<dbReference type="PANTHER" id="PTHR21451:SF19">
    <property type="entry name" value="ACTIVATED IN BLOCKED UNFOLDED PROTEIN RESPONSE"/>
    <property type="match status" value="1"/>
</dbReference>
<dbReference type="InterPro" id="IPR029063">
    <property type="entry name" value="SAM-dependent_MTases_sf"/>
</dbReference>
<reference evidence="8 9" key="1">
    <citation type="submission" date="2017-12" db="EMBL/GenBank/DDBJ databases">
        <title>Sequencing, de novo assembly and annotation of complete genome of a new Thraustochytrid species, strain FCC1311.</title>
        <authorList>
            <person name="Sedici K."/>
            <person name="Godart F."/>
            <person name="Aiese Cigliano R."/>
            <person name="Sanseverino W."/>
            <person name="Barakat M."/>
            <person name="Ortet P."/>
            <person name="Marechal E."/>
            <person name="Cagnac O."/>
            <person name="Amato A."/>
        </authorList>
    </citation>
    <scope>NUCLEOTIDE SEQUENCE [LARGE SCALE GENOMIC DNA]</scope>
</reference>
<feature type="region of interest" description="Disordered" evidence="6">
    <location>
        <begin position="1"/>
        <end position="27"/>
    </location>
</feature>
<dbReference type="Pfam" id="PF08123">
    <property type="entry name" value="DOT1"/>
    <property type="match status" value="1"/>
</dbReference>
<evidence type="ECO:0000256" key="5">
    <source>
        <dbReference type="ARBA" id="ARBA00047770"/>
    </source>
</evidence>
<evidence type="ECO:0000256" key="2">
    <source>
        <dbReference type="ARBA" id="ARBA00020987"/>
    </source>
</evidence>
<evidence type="ECO:0000313" key="8">
    <source>
        <dbReference type="EMBL" id="GBG30582.1"/>
    </source>
</evidence>
<feature type="domain" description="DOT1" evidence="7">
    <location>
        <begin position="118"/>
        <end position="265"/>
    </location>
</feature>
<organism evidence="8 9">
    <name type="scientific">Hondaea fermentalgiana</name>
    <dbReference type="NCBI Taxonomy" id="2315210"/>
    <lineage>
        <taxon>Eukaryota</taxon>
        <taxon>Sar</taxon>
        <taxon>Stramenopiles</taxon>
        <taxon>Bigyra</taxon>
        <taxon>Labyrinthulomycetes</taxon>
        <taxon>Thraustochytrida</taxon>
        <taxon>Thraustochytriidae</taxon>
        <taxon>Hondaea</taxon>
    </lineage>
</organism>
<keyword evidence="8" id="KW-0489">Methyltransferase</keyword>
<dbReference type="SUPFAM" id="SSF53335">
    <property type="entry name" value="S-adenosyl-L-methionine-dependent methyltransferases"/>
    <property type="match status" value="1"/>
</dbReference>
<dbReference type="EMBL" id="BEYU01000078">
    <property type="protein sequence ID" value="GBG30582.1"/>
    <property type="molecule type" value="Genomic_DNA"/>
</dbReference>
<dbReference type="EC" id="2.1.1.360" evidence="1"/>
<evidence type="ECO:0000313" key="9">
    <source>
        <dbReference type="Proteomes" id="UP000241890"/>
    </source>
</evidence>
<proteinExistence type="predicted"/>
<dbReference type="Gene3D" id="3.40.50.150">
    <property type="entry name" value="Vaccinia Virus protein VP39"/>
    <property type="match status" value="1"/>
</dbReference>
<evidence type="ECO:0000259" key="7">
    <source>
        <dbReference type="Pfam" id="PF08123"/>
    </source>
</evidence>
<evidence type="ECO:0000256" key="6">
    <source>
        <dbReference type="SAM" id="MobiDB-lite"/>
    </source>
</evidence>